<dbReference type="Proteomes" id="UP000192721">
    <property type="component" value="Unassembled WGS sequence"/>
</dbReference>
<dbReference type="RefSeq" id="WP_081556130.1">
    <property type="nucleotide sequence ID" value="NZ_CP109905.1"/>
</dbReference>
<proteinExistence type="predicted"/>
<dbReference type="AlphaFoldDB" id="A0A1W0CNW7"/>
<organism evidence="1 2">
    <name type="scientific">Chromobacterium haemolyticum</name>
    <dbReference type="NCBI Taxonomy" id="394935"/>
    <lineage>
        <taxon>Bacteria</taxon>
        <taxon>Pseudomonadati</taxon>
        <taxon>Pseudomonadota</taxon>
        <taxon>Betaproteobacteria</taxon>
        <taxon>Neisseriales</taxon>
        <taxon>Chromobacteriaceae</taxon>
        <taxon>Chromobacterium</taxon>
    </lineage>
</organism>
<accession>A0A1W0CNW7</accession>
<protein>
    <submittedName>
        <fullName evidence="1">Uncharacterized protein</fullName>
    </submittedName>
</protein>
<evidence type="ECO:0000313" key="1">
    <source>
        <dbReference type="EMBL" id="OQS36515.1"/>
    </source>
</evidence>
<name>A0A1W0CNW7_9NEIS</name>
<evidence type="ECO:0000313" key="2">
    <source>
        <dbReference type="Proteomes" id="UP000192721"/>
    </source>
</evidence>
<comment type="caution">
    <text evidence="1">The sequence shown here is derived from an EMBL/GenBank/DDBJ whole genome shotgun (WGS) entry which is preliminary data.</text>
</comment>
<dbReference type="EMBL" id="MUKV01000022">
    <property type="protein sequence ID" value="OQS36515.1"/>
    <property type="molecule type" value="Genomic_DNA"/>
</dbReference>
<reference evidence="1 2" key="1">
    <citation type="submission" date="2017-02" db="EMBL/GenBank/DDBJ databases">
        <title>Chromobacterium haemolyticum H5244.</title>
        <authorList>
            <person name="Gulvik C.A."/>
        </authorList>
    </citation>
    <scope>NUCLEOTIDE SEQUENCE [LARGE SCALE GENOMIC DNA]</scope>
    <source>
        <strain evidence="1 2">H5244</strain>
    </source>
</reference>
<gene>
    <name evidence="1" type="ORF">B0T45_15730</name>
</gene>
<sequence length="99" mass="10882">MYDCLQDSYTDFSFANFDAVGRPRPLCGSLSASPLTPADTPALQQLADFAHELGYDLERNGEQLTVQDISLVDALSINARFGGELLISCDLRRDPPARF</sequence>